<protein>
    <submittedName>
        <fullName evidence="1">Uncharacterized protein</fullName>
    </submittedName>
</protein>
<reference evidence="1" key="1">
    <citation type="journal article" date="2014" name="Front. Microbiol.">
        <title>High frequency of phylogenetically diverse reductive dehalogenase-homologous genes in deep subseafloor sedimentary metagenomes.</title>
        <authorList>
            <person name="Kawai M."/>
            <person name="Futagami T."/>
            <person name="Toyoda A."/>
            <person name="Takaki Y."/>
            <person name="Nishi S."/>
            <person name="Hori S."/>
            <person name="Arai W."/>
            <person name="Tsubouchi T."/>
            <person name="Morono Y."/>
            <person name="Uchiyama I."/>
            <person name="Ito T."/>
            <person name="Fujiyama A."/>
            <person name="Inagaki F."/>
            <person name="Takami H."/>
        </authorList>
    </citation>
    <scope>NUCLEOTIDE SEQUENCE</scope>
    <source>
        <strain evidence="1">Expedition CK06-06</strain>
    </source>
</reference>
<proteinExistence type="predicted"/>
<organism evidence="1">
    <name type="scientific">marine sediment metagenome</name>
    <dbReference type="NCBI Taxonomy" id="412755"/>
    <lineage>
        <taxon>unclassified sequences</taxon>
        <taxon>metagenomes</taxon>
        <taxon>ecological metagenomes</taxon>
    </lineage>
</organism>
<comment type="caution">
    <text evidence="1">The sequence shown here is derived from an EMBL/GenBank/DDBJ whole genome shotgun (WGS) entry which is preliminary data.</text>
</comment>
<gene>
    <name evidence="1" type="ORF">S06H3_12675</name>
</gene>
<dbReference type="EMBL" id="BARV01006195">
    <property type="protein sequence ID" value="GAI09410.1"/>
    <property type="molecule type" value="Genomic_DNA"/>
</dbReference>
<evidence type="ECO:0000313" key="1">
    <source>
        <dbReference type="EMBL" id="GAI09410.1"/>
    </source>
</evidence>
<sequence length="33" mass="3631">AKSEKGKGTTMAVTLPLYSATKSQRHKQLKIDN</sequence>
<dbReference type="AlphaFoldDB" id="X1M416"/>
<accession>X1M416</accession>
<feature type="non-terminal residue" evidence="1">
    <location>
        <position position="1"/>
    </location>
</feature>
<name>X1M416_9ZZZZ</name>